<dbReference type="HOGENOM" id="CLU_000288_34_2_1"/>
<dbReference type="InterPro" id="IPR000845">
    <property type="entry name" value="Nucleoside_phosphorylase_d"/>
</dbReference>
<evidence type="ECO:0000313" key="4">
    <source>
        <dbReference type="EMBL" id="EYE99152.1"/>
    </source>
</evidence>
<dbReference type="GeneID" id="63692858"/>
<organism evidence="4 5">
    <name type="scientific">Aspergillus ruber (strain CBS 135680)</name>
    <dbReference type="NCBI Taxonomy" id="1388766"/>
    <lineage>
        <taxon>Eukaryota</taxon>
        <taxon>Fungi</taxon>
        <taxon>Dikarya</taxon>
        <taxon>Ascomycota</taxon>
        <taxon>Pezizomycotina</taxon>
        <taxon>Eurotiomycetes</taxon>
        <taxon>Eurotiomycetidae</taxon>
        <taxon>Eurotiales</taxon>
        <taxon>Aspergillaceae</taxon>
        <taxon>Aspergillus</taxon>
        <taxon>Aspergillus subgen. Aspergillus</taxon>
    </lineage>
</organism>
<dbReference type="InterPro" id="IPR027417">
    <property type="entry name" value="P-loop_NTPase"/>
</dbReference>
<dbReference type="GO" id="GO:0003824">
    <property type="term" value="F:catalytic activity"/>
    <property type="evidence" value="ECO:0007669"/>
    <property type="project" value="InterPro"/>
</dbReference>
<dbReference type="Gene3D" id="1.25.40.20">
    <property type="entry name" value="Ankyrin repeat-containing domain"/>
    <property type="match status" value="1"/>
</dbReference>
<dbReference type="Pfam" id="PF01048">
    <property type="entry name" value="PNP_UDP_1"/>
    <property type="match status" value="1"/>
</dbReference>
<dbReference type="InterPro" id="IPR035994">
    <property type="entry name" value="Nucleoside_phosphorylase_sf"/>
</dbReference>
<proteinExistence type="predicted"/>
<dbReference type="OrthoDB" id="194358at2759"/>
<dbReference type="RefSeq" id="XP_040642840.1">
    <property type="nucleotide sequence ID" value="XM_040777734.1"/>
</dbReference>
<dbReference type="PANTHER" id="PTHR10039:SF5">
    <property type="entry name" value="NACHT DOMAIN-CONTAINING PROTEIN"/>
    <property type="match status" value="1"/>
</dbReference>
<gene>
    <name evidence="4" type="ORF">EURHEDRAFT_129551</name>
</gene>
<name>A0A017SQC8_ASPRC</name>
<evidence type="ECO:0000259" key="3">
    <source>
        <dbReference type="Pfam" id="PF24883"/>
    </source>
</evidence>
<dbReference type="STRING" id="1388766.A0A017SQC8"/>
<dbReference type="InterPro" id="IPR036770">
    <property type="entry name" value="Ankyrin_rpt-contain_sf"/>
</dbReference>
<dbReference type="SUPFAM" id="SSF53167">
    <property type="entry name" value="Purine and uridine phosphorylases"/>
    <property type="match status" value="1"/>
</dbReference>
<dbReference type="Pfam" id="PF24883">
    <property type="entry name" value="NPHP3_N"/>
    <property type="match status" value="1"/>
</dbReference>
<keyword evidence="1" id="KW-0677">Repeat</keyword>
<feature type="domain" description="Nucleoside phosphorylase" evidence="2">
    <location>
        <begin position="17"/>
        <end position="135"/>
    </location>
</feature>
<dbReference type="InterPro" id="IPR056884">
    <property type="entry name" value="NPHP3-like_N"/>
</dbReference>
<evidence type="ECO:0000313" key="5">
    <source>
        <dbReference type="Proteomes" id="UP000019804"/>
    </source>
</evidence>
<reference evidence="5" key="1">
    <citation type="journal article" date="2014" name="Nat. Commun.">
        <title>Genomic adaptations of the halophilic Dead Sea filamentous fungus Eurotium rubrum.</title>
        <authorList>
            <person name="Kis-Papo T."/>
            <person name="Weig A.R."/>
            <person name="Riley R."/>
            <person name="Persoh D."/>
            <person name="Salamov A."/>
            <person name="Sun H."/>
            <person name="Lipzen A."/>
            <person name="Wasser S.P."/>
            <person name="Rambold G."/>
            <person name="Grigoriev I.V."/>
            <person name="Nevo E."/>
        </authorList>
    </citation>
    <scope>NUCLEOTIDE SEQUENCE [LARGE SCALE GENOMIC DNA]</scope>
    <source>
        <strain evidence="5">CBS 135680</strain>
    </source>
</reference>
<keyword evidence="5" id="KW-1185">Reference proteome</keyword>
<dbReference type="Gene3D" id="3.40.50.1580">
    <property type="entry name" value="Nucleoside phosphorylase domain"/>
    <property type="match status" value="1"/>
</dbReference>
<dbReference type="Proteomes" id="UP000019804">
    <property type="component" value="Unassembled WGS sequence"/>
</dbReference>
<protein>
    <submittedName>
        <fullName evidence="4">Uncharacterized protein</fullName>
    </submittedName>
</protein>
<dbReference type="SUPFAM" id="SSF52540">
    <property type="entry name" value="P-loop containing nucleoside triphosphate hydrolases"/>
    <property type="match status" value="1"/>
</dbReference>
<sequence>MPDDPNSYPTSRDQFSVAVICASTQEADAVEALFDEFYDETGHDYGKIHGDPNAYTNGRIGKHHVVLAHMPGMGKGIASSVAASFNASYNNIRLALLVGVCGGVPRKEDGGEIFLGDVLVSDGLVQYDLGKRFPDKFSRKDTLSESLGRPNLEIRALMKKLRGGRTKCRVEQFLASYLGVVQGTLGVQRAGYPGTEEDFLFPSDYRHKHHEPQACSLCDGCRARGDPVCYEALQKRCQVLKCDRTISGVRTRIPSKVENPPPAVHVGPIASGDTVLLSGDDREEIFAKEKTIGFEMEGAGVWDNIPCIVIKGVSDYADSHKSKRWQGYASAAAASCMKAFLDYYAVPDRGMATTSSTNPFPCPPGDLELAVPSLEKQQQDCLNSLQFSQDTARLENIDEAHESTCQWLFEREEYRRWLNPTKTNDQNSFLWIKGKPGAGKSTLMKLAFLESKRTMSNVIVLSFFFNARGDILERSTLGLYRSLLFQLLTSIPVGNRQPFWDVASRKNRQNSVANWTLKELQKILYATLHDLKESNIVWFIDAVDECDEKEARNMVYYLEDLGKSAVRSGTYFKICLASRHYPFITLDGAIELVVEEQFGHQTDIMKYINSKLKAKLSKQSQEIKGIVCERASGVFLWVVLVVPQLNEAFDHGRVEAARKRLDELPDELDDLFENILKKDDKHRDDLILCLQWTLFAKRPLTREEFCIAIWCESSQIIELDPDKHTPRQMERFILSASKGLVEITRSKDHTVQFIHESVRDFFLLRHGMDRIGAGLGERLSGLSHDRLKKCCYRYMTSDLTKACVAEVAADDGKQLLADTNTRFVLLEYAVHGLFYHADAAEGSDISQGSFLKLFQDHEGPDFGTFISTFNAFERYAIRRHNSNVRLLYILAESDLCHLVRLHLKMNTGSNVLAQIGRYGSPVDVAIVKGNETTLRALLQCPLDTSDLLQPEIVLQMERSFRNSLRSEMRHTDAIHLAHNALQRGQLKIFELIFATGMLDLNATFNNHHTILTRAVLDDREDLVRFLLGTGKIDVNASGKGGKSAFVLAIERNHEGILDAIIQHSKTLRWSSWTDFYYAFDIKQHGADNIFSFQFIWLKA</sequence>
<evidence type="ECO:0000256" key="1">
    <source>
        <dbReference type="ARBA" id="ARBA00022737"/>
    </source>
</evidence>
<evidence type="ECO:0000259" key="2">
    <source>
        <dbReference type="Pfam" id="PF01048"/>
    </source>
</evidence>
<dbReference type="PANTHER" id="PTHR10039">
    <property type="entry name" value="AMELOGENIN"/>
    <property type="match status" value="1"/>
</dbReference>
<dbReference type="Gene3D" id="3.40.50.300">
    <property type="entry name" value="P-loop containing nucleotide triphosphate hydrolases"/>
    <property type="match status" value="1"/>
</dbReference>
<dbReference type="GO" id="GO:0009116">
    <property type="term" value="P:nucleoside metabolic process"/>
    <property type="evidence" value="ECO:0007669"/>
    <property type="project" value="InterPro"/>
</dbReference>
<dbReference type="SUPFAM" id="SSF48403">
    <property type="entry name" value="Ankyrin repeat"/>
    <property type="match status" value="1"/>
</dbReference>
<dbReference type="EMBL" id="KK088412">
    <property type="protein sequence ID" value="EYE99152.1"/>
    <property type="molecule type" value="Genomic_DNA"/>
</dbReference>
<dbReference type="SMART" id="SM00248">
    <property type="entry name" value="ANK"/>
    <property type="match status" value="4"/>
</dbReference>
<dbReference type="AlphaFoldDB" id="A0A017SQC8"/>
<accession>A0A017SQC8</accession>
<feature type="domain" description="Nephrocystin 3-like N-terminal" evidence="3">
    <location>
        <begin position="404"/>
        <end position="579"/>
    </location>
</feature>
<dbReference type="InterPro" id="IPR002110">
    <property type="entry name" value="Ankyrin_rpt"/>
</dbReference>